<evidence type="ECO:0000256" key="4">
    <source>
        <dbReference type="ARBA" id="ARBA00006463"/>
    </source>
</evidence>
<evidence type="ECO:0000313" key="13">
    <source>
        <dbReference type="Proteomes" id="UP000095284"/>
    </source>
</evidence>
<evidence type="ECO:0000256" key="1">
    <source>
        <dbReference type="ARBA" id="ARBA00000695"/>
    </source>
</evidence>
<dbReference type="InterPro" id="IPR004898">
    <property type="entry name" value="Pectate_lyase_PlyH/PlyE-like"/>
</dbReference>
<dbReference type="WBParaSite" id="BXY_0827600.1">
    <property type="protein sequence ID" value="BXY_0827600.1"/>
    <property type="gene ID" value="BXY_0827600"/>
</dbReference>
<evidence type="ECO:0000256" key="9">
    <source>
        <dbReference type="ARBA" id="ARBA00023239"/>
    </source>
</evidence>
<evidence type="ECO:0000256" key="6">
    <source>
        <dbReference type="ARBA" id="ARBA00022525"/>
    </source>
</evidence>
<protein>
    <recommendedName>
        <fullName evidence="11">Probable pectate lyase F</fullName>
        <ecNumber evidence="5">4.2.2.2</ecNumber>
    </recommendedName>
</protein>
<reference evidence="14" key="1">
    <citation type="submission" date="2016-11" db="UniProtKB">
        <authorList>
            <consortium name="WormBaseParasite"/>
        </authorList>
    </citation>
    <scope>IDENTIFICATION</scope>
</reference>
<comment type="cofactor">
    <cofactor evidence="2">
        <name>Ca(2+)</name>
        <dbReference type="ChEBI" id="CHEBI:29108"/>
    </cofactor>
</comment>
<dbReference type="Pfam" id="PF03211">
    <property type="entry name" value="Pectate_lyase"/>
    <property type="match status" value="1"/>
</dbReference>
<evidence type="ECO:0000256" key="10">
    <source>
        <dbReference type="ARBA" id="ARBA00025679"/>
    </source>
</evidence>
<keyword evidence="9" id="KW-0456">Lyase</keyword>
<dbReference type="GO" id="GO:0005576">
    <property type="term" value="C:extracellular region"/>
    <property type="evidence" value="ECO:0007669"/>
    <property type="project" value="UniProtKB-SubCell"/>
</dbReference>
<keyword evidence="8" id="KW-0106">Calcium</keyword>
<evidence type="ECO:0000313" key="14">
    <source>
        <dbReference type="WBParaSite" id="BXY_0827600.1"/>
    </source>
</evidence>
<proteinExistence type="inferred from homology"/>
<dbReference type="GO" id="GO:0030570">
    <property type="term" value="F:pectate lyase activity"/>
    <property type="evidence" value="ECO:0007669"/>
    <property type="project" value="UniProtKB-EC"/>
</dbReference>
<dbReference type="PANTHER" id="PTHR33407:SF9">
    <property type="entry name" value="PECTATE LYASE F-RELATED"/>
    <property type="match status" value="1"/>
</dbReference>
<feature type="chain" id="PRO_5009305511" description="Probable pectate lyase F" evidence="12">
    <location>
        <begin position="19"/>
        <end position="234"/>
    </location>
</feature>
<comment type="subcellular location">
    <subcellularLocation>
        <location evidence="3">Secreted</location>
    </subcellularLocation>
</comment>
<dbReference type="InterPro" id="IPR011050">
    <property type="entry name" value="Pectin_lyase_fold/virulence"/>
</dbReference>
<dbReference type="SUPFAM" id="SSF51126">
    <property type="entry name" value="Pectin lyase-like"/>
    <property type="match status" value="1"/>
</dbReference>
<evidence type="ECO:0000256" key="11">
    <source>
        <dbReference type="ARBA" id="ARBA00039895"/>
    </source>
</evidence>
<evidence type="ECO:0000256" key="2">
    <source>
        <dbReference type="ARBA" id="ARBA00001913"/>
    </source>
</evidence>
<comment type="function">
    <text evidence="10">Pectinolytic enzyme consist of four classes of enzymes: pectin lyase, polygalacturonase, pectin methylesterase and rhamnogalacturonase. Among pectinolytic enzymes, pectin lyase is the most important in depolymerization of pectin, since it cleaves internal glycosidic bonds of highly methylated pectins. Favors pectate, the anion, over pectin, the methyl ester.</text>
</comment>
<evidence type="ECO:0000256" key="3">
    <source>
        <dbReference type="ARBA" id="ARBA00004613"/>
    </source>
</evidence>
<accession>A0A1I7S5J1</accession>
<evidence type="ECO:0000256" key="12">
    <source>
        <dbReference type="SAM" id="SignalP"/>
    </source>
</evidence>
<dbReference type="eggNOG" id="ENOG502RYK9">
    <property type="taxonomic scope" value="Eukaryota"/>
</dbReference>
<evidence type="ECO:0000256" key="7">
    <source>
        <dbReference type="ARBA" id="ARBA00022729"/>
    </source>
</evidence>
<dbReference type="PANTHER" id="PTHR33407">
    <property type="entry name" value="PECTATE LYASE F-RELATED"/>
    <property type="match status" value="1"/>
</dbReference>
<feature type="signal peptide" evidence="12">
    <location>
        <begin position="1"/>
        <end position="18"/>
    </location>
</feature>
<keyword evidence="7 12" id="KW-0732">Signal</keyword>
<comment type="similarity">
    <text evidence="4">Belongs to the polysaccharide lyase 3 family.</text>
</comment>
<evidence type="ECO:0000256" key="5">
    <source>
        <dbReference type="ARBA" id="ARBA00012272"/>
    </source>
</evidence>
<dbReference type="AlphaFoldDB" id="A0A1I7S5J1"/>
<keyword evidence="6" id="KW-0964">Secreted</keyword>
<dbReference type="GO" id="GO:0045490">
    <property type="term" value="P:pectin catabolic process"/>
    <property type="evidence" value="ECO:0007669"/>
    <property type="project" value="TreeGrafter"/>
</dbReference>
<dbReference type="InterPro" id="IPR012334">
    <property type="entry name" value="Pectin_lyas_fold"/>
</dbReference>
<dbReference type="EC" id="4.2.2.2" evidence="5"/>
<name>A0A1I7S5J1_BURXY</name>
<evidence type="ECO:0000256" key="8">
    <source>
        <dbReference type="ARBA" id="ARBA00022837"/>
    </source>
</evidence>
<dbReference type="Gene3D" id="2.160.20.10">
    <property type="entry name" value="Single-stranded right-handed beta-helix, Pectin lyase-like"/>
    <property type="match status" value="1"/>
</dbReference>
<comment type="catalytic activity">
    <reaction evidence="1">
        <text>Eliminative cleavage of (1-&gt;4)-alpha-D-galacturonan to give oligosaccharides with 4-deoxy-alpha-D-galact-4-enuronosyl groups at their non-reducing ends.</text>
        <dbReference type="EC" id="4.2.2.2"/>
    </reaction>
</comment>
<sequence length="234" mass="24380">MAMFSLAVLAFSVVAVDSAAWPNPSGSTKVPKKMVIKAGQVFDGKNQRFVSGWGGGDQEEGQDPIFELEAGASIKNVVIGAPAADGIHCLGSCDITNVFWEDVGEDAATFKGKASDKYNIIGGGAKKADDKVFQHNGGGTVTIKNFDAQDIGKLYRSCGNCKYNGFDRHVVMDGVTVSGKMKVLAGVNAGGVACENFKGVNNNSVEPVGVASYKQGQDGDGKVCIYKKADVGAV</sequence>
<dbReference type="Proteomes" id="UP000095284">
    <property type="component" value="Unplaced"/>
</dbReference>
<organism evidence="13 14">
    <name type="scientific">Bursaphelenchus xylophilus</name>
    <name type="common">Pinewood nematode worm</name>
    <name type="synonym">Aphelenchoides xylophilus</name>
    <dbReference type="NCBI Taxonomy" id="6326"/>
    <lineage>
        <taxon>Eukaryota</taxon>
        <taxon>Metazoa</taxon>
        <taxon>Ecdysozoa</taxon>
        <taxon>Nematoda</taxon>
        <taxon>Chromadorea</taxon>
        <taxon>Rhabditida</taxon>
        <taxon>Tylenchina</taxon>
        <taxon>Tylenchomorpha</taxon>
        <taxon>Aphelenchoidea</taxon>
        <taxon>Aphelenchoididae</taxon>
        <taxon>Bursaphelenchus</taxon>
    </lineage>
</organism>